<dbReference type="Gene3D" id="2.60.40.10">
    <property type="entry name" value="Immunoglobulins"/>
    <property type="match status" value="1"/>
</dbReference>
<dbReference type="GO" id="GO:0005886">
    <property type="term" value="C:plasma membrane"/>
    <property type="evidence" value="ECO:0007669"/>
    <property type="project" value="TreeGrafter"/>
</dbReference>
<feature type="signal peptide" evidence="4">
    <location>
        <begin position="1"/>
        <end position="21"/>
    </location>
</feature>
<keyword evidence="2" id="KW-1015">Disulfide bond</keyword>
<dbReference type="Proteomes" id="UP000504628">
    <property type="component" value="Chromosome 12"/>
</dbReference>
<reference evidence="6" key="1">
    <citation type="submission" date="2025-08" db="UniProtKB">
        <authorList>
            <consortium name="RefSeq"/>
        </authorList>
    </citation>
    <scope>IDENTIFICATION</scope>
    <source>
        <tissue evidence="6">Muscle</tissue>
    </source>
</reference>
<evidence type="ECO:0000256" key="2">
    <source>
        <dbReference type="ARBA" id="ARBA00023157"/>
    </source>
</evidence>
<dbReference type="InParanoid" id="A0A7E6CNN5"/>
<evidence type="ECO:0000313" key="5">
    <source>
        <dbReference type="Proteomes" id="UP000504628"/>
    </source>
</evidence>
<evidence type="ECO:0000256" key="4">
    <source>
        <dbReference type="SAM" id="SignalP"/>
    </source>
</evidence>
<dbReference type="OrthoDB" id="9838250at2759"/>
<dbReference type="GeneID" id="114510692"/>
<keyword evidence="3" id="KW-0393">Immunoglobulin domain</keyword>
<sequence>MGPHPSSLLVLVLCLAQTIHMQEGILTKPSIRAEPGPVIHRGQPVTIVCQDPAGADTFRLEDENRSVHGDEIVTPPLGPHGTSARFHIHALSDDTARSYCCLYHKGHSWSERSETLELKVPAPASQNYTVGNYVRMGLSGVVLLILVVILAEAGHTWHRWPHPPQEWRQESEQRRN</sequence>
<name>A0A7E6CNN5_9CHIR</name>
<evidence type="ECO:0000256" key="1">
    <source>
        <dbReference type="ARBA" id="ARBA00022729"/>
    </source>
</evidence>
<dbReference type="SUPFAM" id="SSF48726">
    <property type="entry name" value="Immunoglobulin"/>
    <property type="match status" value="1"/>
</dbReference>
<accession>A0A7E6CNN5</accession>
<dbReference type="Pfam" id="PF13895">
    <property type="entry name" value="Ig_2"/>
    <property type="match status" value="1"/>
</dbReference>
<dbReference type="AlphaFoldDB" id="A0A7E6CNN5"/>
<dbReference type="RefSeq" id="XP_035868560.1">
    <property type="nucleotide sequence ID" value="XM_036012667.1"/>
</dbReference>
<dbReference type="FunFam" id="2.60.40.10:FF:000049">
    <property type="entry name" value="Leukocyte immunoglobulin-like receptor subfamily B member 1"/>
    <property type="match status" value="1"/>
</dbReference>
<proteinExistence type="predicted"/>
<dbReference type="PANTHER" id="PTHR11738:SF129">
    <property type="entry name" value="LEUKOCYTE-ASSOCIATED IMMUNOGLOBULIN-LIKE RECEPTOR 1"/>
    <property type="match status" value="1"/>
</dbReference>
<keyword evidence="5" id="KW-1185">Reference proteome</keyword>
<feature type="chain" id="PRO_5028798699" evidence="4">
    <location>
        <begin position="22"/>
        <end position="176"/>
    </location>
</feature>
<gene>
    <name evidence="6" type="primary">LOC114510692</name>
</gene>
<dbReference type="PANTHER" id="PTHR11738">
    <property type="entry name" value="MHC CLASS I NK CELL RECEPTOR"/>
    <property type="match status" value="1"/>
</dbReference>
<keyword evidence="1 4" id="KW-0732">Signal</keyword>
<evidence type="ECO:0000256" key="3">
    <source>
        <dbReference type="ARBA" id="ARBA00023319"/>
    </source>
</evidence>
<dbReference type="InterPro" id="IPR013783">
    <property type="entry name" value="Ig-like_fold"/>
</dbReference>
<organism evidence="5 6">
    <name type="scientific">Phyllostomus discolor</name>
    <name type="common">pale spear-nosed bat</name>
    <dbReference type="NCBI Taxonomy" id="89673"/>
    <lineage>
        <taxon>Eukaryota</taxon>
        <taxon>Metazoa</taxon>
        <taxon>Chordata</taxon>
        <taxon>Craniata</taxon>
        <taxon>Vertebrata</taxon>
        <taxon>Euteleostomi</taxon>
        <taxon>Mammalia</taxon>
        <taxon>Eutheria</taxon>
        <taxon>Laurasiatheria</taxon>
        <taxon>Chiroptera</taxon>
        <taxon>Yangochiroptera</taxon>
        <taxon>Phyllostomidae</taxon>
        <taxon>Phyllostominae</taxon>
        <taxon>Phyllostomus</taxon>
    </lineage>
</organism>
<protein>
    <submittedName>
        <fullName evidence="6">Leukocyte-associated immunoglobulin-like receptor 2</fullName>
    </submittedName>
</protein>
<dbReference type="InterPro" id="IPR036179">
    <property type="entry name" value="Ig-like_dom_sf"/>
</dbReference>
<evidence type="ECO:0000313" key="6">
    <source>
        <dbReference type="RefSeq" id="XP_035868560.1"/>
    </source>
</evidence>
<dbReference type="GO" id="GO:0002764">
    <property type="term" value="P:immune response-regulating signaling pathway"/>
    <property type="evidence" value="ECO:0007669"/>
    <property type="project" value="TreeGrafter"/>
</dbReference>
<dbReference type="KEGG" id="pdic:114510692"/>
<dbReference type="InterPro" id="IPR050412">
    <property type="entry name" value="Ig-like_Receptors_ImmuneReg"/>
</dbReference>